<comment type="caution">
    <text evidence="16">The sequence shown here is derived from an EMBL/GenBank/DDBJ whole genome shotgun (WGS) entry which is preliminary data.</text>
</comment>
<evidence type="ECO:0000256" key="6">
    <source>
        <dbReference type="ARBA" id="ARBA00023002"/>
    </source>
</evidence>
<comment type="pathway">
    <text evidence="9 13">Amino-acid biosynthesis; L-lysine biosynthesis via DAP pathway; (S)-tetrahydrodipicolinate from L-aspartate: step 4/4.</text>
</comment>
<reference evidence="17" key="1">
    <citation type="submission" date="2023-07" db="EMBL/GenBank/DDBJ databases">
        <title>Whole-genome sequencing of a new Methanosarcina sp. Z-7115.</title>
        <authorList>
            <person name="Zhilina T.N."/>
            <person name="Merkel A.Y."/>
        </authorList>
    </citation>
    <scope>NUCLEOTIDE SEQUENCE [LARGE SCALE GENOMIC DNA]</scope>
    <source>
        <strain evidence="17">Z-7115</strain>
    </source>
</reference>
<keyword evidence="4 13" id="KW-0521">NADP</keyword>
<comment type="catalytic activity">
    <reaction evidence="12 13">
        <text>(S)-2,3,4,5-tetrahydrodipicolinate + NAD(+) + H2O = (2S,4S)-4-hydroxy-2,3,4,5-tetrahydrodipicolinate + NADH + H(+)</text>
        <dbReference type="Rhea" id="RHEA:35323"/>
        <dbReference type="ChEBI" id="CHEBI:15377"/>
        <dbReference type="ChEBI" id="CHEBI:15378"/>
        <dbReference type="ChEBI" id="CHEBI:16845"/>
        <dbReference type="ChEBI" id="CHEBI:57540"/>
        <dbReference type="ChEBI" id="CHEBI:57945"/>
        <dbReference type="ChEBI" id="CHEBI:67139"/>
        <dbReference type="EC" id="1.17.1.8"/>
    </reaction>
</comment>
<feature type="binding site" evidence="13">
    <location>
        <begin position="8"/>
        <end position="13"/>
    </location>
    <ligand>
        <name>NAD(+)</name>
        <dbReference type="ChEBI" id="CHEBI:57540"/>
    </ligand>
</feature>
<dbReference type="PROSITE" id="PS01298">
    <property type="entry name" value="DAPB"/>
    <property type="match status" value="1"/>
</dbReference>
<evidence type="ECO:0000256" key="11">
    <source>
        <dbReference type="ARBA" id="ARBA00049080"/>
    </source>
</evidence>
<dbReference type="SUPFAM" id="SSF55347">
    <property type="entry name" value="Glyceraldehyde-3-phosphate dehydrogenase-like, C-terminal domain"/>
    <property type="match status" value="1"/>
</dbReference>
<comment type="catalytic activity">
    <reaction evidence="11 13">
        <text>(S)-2,3,4,5-tetrahydrodipicolinate + NADP(+) + H2O = (2S,4S)-4-hydroxy-2,3,4,5-tetrahydrodipicolinate + NADPH + H(+)</text>
        <dbReference type="Rhea" id="RHEA:35331"/>
        <dbReference type="ChEBI" id="CHEBI:15377"/>
        <dbReference type="ChEBI" id="CHEBI:15378"/>
        <dbReference type="ChEBI" id="CHEBI:16845"/>
        <dbReference type="ChEBI" id="CHEBI:57783"/>
        <dbReference type="ChEBI" id="CHEBI:58349"/>
        <dbReference type="ChEBI" id="CHEBI:67139"/>
        <dbReference type="EC" id="1.17.1.8"/>
    </reaction>
</comment>
<evidence type="ECO:0000256" key="13">
    <source>
        <dbReference type="HAMAP-Rule" id="MF_00102"/>
    </source>
</evidence>
<proteinExistence type="inferred from homology"/>
<dbReference type="InterPro" id="IPR022663">
    <property type="entry name" value="DapB_C"/>
</dbReference>
<dbReference type="Gene3D" id="3.30.360.10">
    <property type="entry name" value="Dihydrodipicolinate Reductase, domain 2"/>
    <property type="match status" value="1"/>
</dbReference>
<dbReference type="Gene3D" id="3.40.50.720">
    <property type="entry name" value="NAD(P)-binding Rossmann-like Domain"/>
    <property type="match status" value="1"/>
</dbReference>
<gene>
    <name evidence="13 16" type="primary">dapB</name>
    <name evidence="16" type="ORF">RG963_10715</name>
</gene>
<dbReference type="InterPro" id="IPR000846">
    <property type="entry name" value="DapB_N"/>
</dbReference>
<comment type="subcellular location">
    <subcellularLocation>
        <location evidence="13">Cytoplasm</location>
    </subcellularLocation>
</comment>
<comment type="function">
    <text evidence="13">Catalyzes the conversion of 4-hydroxy-tetrahydrodipicolinate (HTPA) to tetrahydrodipicolinate.</text>
</comment>
<dbReference type="SUPFAM" id="SSF51735">
    <property type="entry name" value="NAD(P)-binding Rossmann-fold domains"/>
    <property type="match status" value="1"/>
</dbReference>
<dbReference type="Proteomes" id="UP001246244">
    <property type="component" value="Unassembled WGS sequence"/>
</dbReference>
<dbReference type="InterPro" id="IPR022664">
    <property type="entry name" value="DapB_N_CS"/>
</dbReference>
<protein>
    <recommendedName>
        <fullName evidence="10 13">4-hydroxy-tetrahydrodipicolinate reductase</fullName>
        <shortName evidence="13">HTPA reductase</shortName>
        <ecNumber evidence="10 13">1.17.1.8</ecNumber>
    </recommendedName>
</protein>
<feature type="binding site" evidence="13">
    <location>
        <begin position="167"/>
        <end position="168"/>
    </location>
    <ligand>
        <name>(S)-2,3,4,5-tetrahydrodipicolinate</name>
        <dbReference type="ChEBI" id="CHEBI:16845"/>
    </ligand>
</feature>
<dbReference type="CDD" id="cd02274">
    <property type="entry name" value="DHDPR_N"/>
    <property type="match status" value="1"/>
</dbReference>
<dbReference type="GO" id="GO:0008839">
    <property type="term" value="F:4-hydroxy-tetrahydrodipicolinate reductase"/>
    <property type="evidence" value="ECO:0007669"/>
    <property type="project" value="UniProtKB-EC"/>
</dbReference>
<keyword evidence="7 13" id="KW-0520">NAD</keyword>
<accession>A0ABU2D2N4</accession>
<evidence type="ECO:0000313" key="17">
    <source>
        <dbReference type="Proteomes" id="UP001246244"/>
    </source>
</evidence>
<feature type="domain" description="Dihydrodipicolinate reductase N-terminal" evidence="14">
    <location>
        <begin position="3"/>
        <end position="128"/>
    </location>
</feature>
<dbReference type="PANTHER" id="PTHR20836:SF0">
    <property type="entry name" value="4-HYDROXY-TETRAHYDRODIPICOLINATE REDUCTASE 1, CHLOROPLASTIC-RELATED"/>
    <property type="match status" value="1"/>
</dbReference>
<keyword evidence="17" id="KW-1185">Reference proteome</keyword>
<feature type="active site" description="Proton donor" evidence="13">
    <location>
        <position position="161"/>
    </location>
</feature>
<comment type="subunit">
    <text evidence="13">Homotetramer.</text>
</comment>
<keyword evidence="2 13" id="KW-0963">Cytoplasm</keyword>
<evidence type="ECO:0000256" key="3">
    <source>
        <dbReference type="ARBA" id="ARBA00022605"/>
    </source>
</evidence>
<dbReference type="PIRSF" id="PIRSF000161">
    <property type="entry name" value="DHPR"/>
    <property type="match status" value="1"/>
</dbReference>
<comment type="caution">
    <text evidence="13">Was originally thought to be a dihydrodipicolinate reductase (DHDPR), catalyzing the conversion of dihydrodipicolinate to tetrahydrodipicolinate. However, it was shown in E.coli that the substrate of the enzymatic reaction is not dihydrodipicolinate (DHDP) but in fact (2S,4S)-4-hydroxy-2,3,4,5-tetrahydrodipicolinic acid (HTPA), the product released by the DapA-catalyzed reaction.</text>
</comment>
<feature type="domain" description="Dihydrodipicolinate reductase C-terminal" evidence="15">
    <location>
        <begin position="131"/>
        <end position="261"/>
    </location>
</feature>
<sequence length="263" mass="27937">MINAAVLGACGRMGSLIVENITCSTDMQLVAAFDVNNFGKDAGEFAHVGNLGVQISEVKDLETVLKKTKADILIDFTAASATVVNAPIAARCGVNLIIGTTGLTAEQRKVIDDSIQKNQVSAVISPNYSVGVNVFFKIIREAAKYLADYDIEIIEAHHNQKKDAPSGTALRAADVISEALGGKDYVYGREGIAPRGKEIGIHAVRAGDIAGDHTVLFAGNSERIEIKHMAHSRQIFANGAVKAAEWVCGQKPGIYSMDDVLGL</sequence>
<dbReference type="EMBL" id="JAVKPK010000042">
    <property type="protein sequence ID" value="MDR7666239.1"/>
    <property type="molecule type" value="Genomic_DNA"/>
</dbReference>
<evidence type="ECO:0000256" key="9">
    <source>
        <dbReference type="ARBA" id="ARBA00037922"/>
    </source>
</evidence>
<dbReference type="Pfam" id="PF01113">
    <property type="entry name" value="DapB_N"/>
    <property type="match status" value="1"/>
</dbReference>
<evidence type="ECO:0000256" key="2">
    <source>
        <dbReference type="ARBA" id="ARBA00022490"/>
    </source>
</evidence>
<dbReference type="RefSeq" id="WP_310576265.1">
    <property type="nucleotide sequence ID" value="NZ_JAVKPK010000042.1"/>
</dbReference>
<dbReference type="NCBIfam" id="TIGR00036">
    <property type="entry name" value="dapB"/>
    <property type="match status" value="1"/>
</dbReference>
<dbReference type="HAMAP" id="MF_00102">
    <property type="entry name" value="DapB"/>
    <property type="match status" value="1"/>
</dbReference>
<dbReference type="PANTHER" id="PTHR20836">
    <property type="entry name" value="DIHYDRODIPICOLINATE REDUCTASE"/>
    <property type="match status" value="1"/>
</dbReference>
<evidence type="ECO:0000256" key="7">
    <source>
        <dbReference type="ARBA" id="ARBA00023027"/>
    </source>
</evidence>
<dbReference type="EC" id="1.17.1.8" evidence="10 13"/>
<name>A0ABU2D2N4_9EURY</name>
<feature type="binding site" evidence="13">
    <location>
        <position position="34"/>
    </location>
    <ligand>
        <name>NAD(+)</name>
        <dbReference type="ChEBI" id="CHEBI:57540"/>
    </ligand>
</feature>
<evidence type="ECO:0000313" key="16">
    <source>
        <dbReference type="EMBL" id="MDR7666239.1"/>
    </source>
</evidence>
<keyword evidence="8 13" id="KW-0457">Lysine biosynthesis</keyword>
<dbReference type="InterPro" id="IPR023940">
    <property type="entry name" value="DHDPR_bac"/>
</dbReference>
<evidence type="ECO:0000256" key="1">
    <source>
        <dbReference type="ARBA" id="ARBA00006642"/>
    </source>
</evidence>
<keyword evidence="6 13" id="KW-0560">Oxidoreductase</keyword>
<dbReference type="Pfam" id="PF05173">
    <property type="entry name" value="DapB_C"/>
    <property type="match status" value="1"/>
</dbReference>
<feature type="binding site" evidence="13">
    <location>
        <begin position="125"/>
        <end position="128"/>
    </location>
    <ligand>
        <name>NAD(+)</name>
        <dbReference type="ChEBI" id="CHEBI:57540"/>
    </ligand>
</feature>
<feature type="binding site" evidence="13">
    <location>
        <position position="158"/>
    </location>
    <ligand>
        <name>(S)-2,3,4,5-tetrahydrodipicolinate</name>
        <dbReference type="ChEBI" id="CHEBI:16845"/>
    </ligand>
</feature>
<comment type="caution">
    <text evidence="13">Lacks conserved residue(s) required for the propagation of feature annotation.</text>
</comment>
<feature type="active site" description="Proton donor/acceptor" evidence="13">
    <location>
        <position position="157"/>
    </location>
</feature>
<evidence type="ECO:0000256" key="5">
    <source>
        <dbReference type="ARBA" id="ARBA00022915"/>
    </source>
</evidence>
<organism evidence="16 17">
    <name type="scientific">Methanosarcina baikalica</name>
    <dbReference type="NCBI Taxonomy" id="3073890"/>
    <lineage>
        <taxon>Archaea</taxon>
        <taxon>Methanobacteriati</taxon>
        <taxon>Methanobacteriota</taxon>
        <taxon>Stenosarchaea group</taxon>
        <taxon>Methanomicrobia</taxon>
        <taxon>Methanosarcinales</taxon>
        <taxon>Methanosarcinaceae</taxon>
        <taxon>Methanosarcina</taxon>
    </lineage>
</organism>
<evidence type="ECO:0000256" key="8">
    <source>
        <dbReference type="ARBA" id="ARBA00023154"/>
    </source>
</evidence>
<comment type="similarity">
    <text evidence="1 13">Belongs to the DapB family.</text>
</comment>
<evidence type="ECO:0000259" key="14">
    <source>
        <dbReference type="Pfam" id="PF01113"/>
    </source>
</evidence>
<evidence type="ECO:0000256" key="4">
    <source>
        <dbReference type="ARBA" id="ARBA00022857"/>
    </source>
</evidence>
<evidence type="ECO:0000256" key="12">
    <source>
        <dbReference type="ARBA" id="ARBA00049396"/>
    </source>
</evidence>
<dbReference type="InterPro" id="IPR036291">
    <property type="entry name" value="NAD(P)-bd_dom_sf"/>
</dbReference>
<keyword evidence="3 13" id="KW-0028">Amino-acid biosynthesis</keyword>
<evidence type="ECO:0000256" key="10">
    <source>
        <dbReference type="ARBA" id="ARBA00038983"/>
    </source>
</evidence>
<feature type="binding site" evidence="13">
    <location>
        <begin position="99"/>
        <end position="101"/>
    </location>
    <ligand>
        <name>NAD(+)</name>
        <dbReference type="ChEBI" id="CHEBI:57540"/>
    </ligand>
</feature>
<evidence type="ECO:0000259" key="15">
    <source>
        <dbReference type="Pfam" id="PF05173"/>
    </source>
</evidence>
<keyword evidence="5 13" id="KW-0220">Diaminopimelate biosynthesis</keyword>